<dbReference type="AlphaFoldDB" id="A0A4V2Y2D3"/>
<dbReference type="Proteomes" id="UP000295345">
    <property type="component" value="Unassembled WGS sequence"/>
</dbReference>
<dbReference type="EMBL" id="SMKI01000260">
    <property type="protein sequence ID" value="TDC72185.1"/>
    <property type="molecule type" value="Genomic_DNA"/>
</dbReference>
<dbReference type="InterPro" id="IPR024072">
    <property type="entry name" value="DHFR-like_dom_sf"/>
</dbReference>
<accession>A0A4V2Y2D3</accession>
<dbReference type="Gene3D" id="3.40.430.10">
    <property type="entry name" value="Dihydrofolate Reductase, subunit A"/>
    <property type="match status" value="1"/>
</dbReference>
<dbReference type="SUPFAM" id="SSF53597">
    <property type="entry name" value="Dihydrofolate reductase-like"/>
    <property type="match status" value="1"/>
</dbReference>
<name>A0A4V2Y2D3_9ACTN</name>
<dbReference type="GO" id="GO:0008703">
    <property type="term" value="F:5-amino-6-(5-phosphoribosylamino)uracil reductase activity"/>
    <property type="evidence" value="ECO:0007669"/>
    <property type="project" value="InterPro"/>
</dbReference>
<protein>
    <submittedName>
        <fullName evidence="2">Deaminase</fullName>
    </submittedName>
</protein>
<dbReference type="GO" id="GO:0009231">
    <property type="term" value="P:riboflavin biosynthetic process"/>
    <property type="evidence" value="ECO:0007669"/>
    <property type="project" value="InterPro"/>
</dbReference>
<proteinExistence type="predicted"/>
<dbReference type="OrthoDB" id="7949219at2"/>
<organism evidence="2 3">
    <name type="scientific">Streptomyces hainanensis</name>
    <dbReference type="NCBI Taxonomy" id="402648"/>
    <lineage>
        <taxon>Bacteria</taxon>
        <taxon>Bacillati</taxon>
        <taxon>Actinomycetota</taxon>
        <taxon>Actinomycetes</taxon>
        <taxon>Kitasatosporales</taxon>
        <taxon>Streptomycetaceae</taxon>
        <taxon>Streptomyces</taxon>
    </lineage>
</organism>
<feature type="domain" description="Bacterial bifunctional deaminase-reductase C-terminal" evidence="1">
    <location>
        <begin position="4"/>
        <end position="176"/>
    </location>
</feature>
<dbReference type="PANTHER" id="PTHR38011:SF11">
    <property type="entry name" value="2,5-DIAMINO-6-RIBOSYLAMINO-4(3H)-PYRIMIDINONE 5'-PHOSPHATE REDUCTASE"/>
    <property type="match status" value="1"/>
</dbReference>
<comment type="caution">
    <text evidence="2">The sequence shown here is derived from an EMBL/GenBank/DDBJ whole genome shotgun (WGS) entry which is preliminary data.</text>
</comment>
<evidence type="ECO:0000313" key="2">
    <source>
        <dbReference type="EMBL" id="TDC72185.1"/>
    </source>
</evidence>
<gene>
    <name evidence="2" type="ORF">E1283_22485</name>
</gene>
<sequence>MATLSYSAIMSLDGYVEDVNGDFDFAVPDEEMHRMANEQARQAAAFLFGRRMYEVMEEPWTAAARRDDLPEIEADFARAYVDTPRIVFSDTLDTVPEGVRLVRGRDAVAEVTRLKAETEGVLDLGGAGLAASLVDLVDDYRLYVKPVVLGGGKPFLPTPRPVRLRLVGQREVGDGLFCHFRRDE</sequence>
<dbReference type="InterPro" id="IPR002734">
    <property type="entry name" value="RibDG_C"/>
</dbReference>
<dbReference type="Pfam" id="PF01872">
    <property type="entry name" value="RibD_C"/>
    <property type="match status" value="1"/>
</dbReference>
<keyword evidence="3" id="KW-1185">Reference proteome</keyword>
<dbReference type="RefSeq" id="WP_132819932.1">
    <property type="nucleotide sequence ID" value="NZ_SMKI01000260.1"/>
</dbReference>
<reference evidence="2 3" key="1">
    <citation type="submission" date="2019-03" db="EMBL/GenBank/DDBJ databases">
        <title>Draft genome sequences of novel Actinobacteria.</title>
        <authorList>
            <person name="Sahin N."/>
            <person name="Ay H."/>
            <person name="Saygin H."/>
        </authorList>
    </citation>
    <scope>NUCLEOTIDE SEQUENCE [LARGE SCALE GENOMIC DNA]</scope>
    <source>
        <strain evidence="2 3">DSM 41900</strain>
    </source>
</reference>
<dbReference type="InterPro" id="IPR050765">
    <property type="entry name" value="Riboflavin_Biosynth_HTPR"/>
</dbReference>
<dbReference type="PANTHER" id="PTHR38011">
    <property type="entry name" value="DIHYDROFOLATE REDUCTASE FAMILY PROTEIN (AFU_ORTHOLOGUE AFUA_8G06820)"/>
    <property type="match status" value="1"/>
</dbReference>
<evidence type="ECO:0000259" key="1">
    <source>
        <dbReference type="Pfam" id="PF01872"/>
    </source>
</evidence>
<evidence type="ECO:0000313" key="3">
    <source>
        <dbReference type="Proteomes" id="UP000295345"/>
    </source>
</evidence>